<proteinExistence type="inferred from homology"/>
<evidence type="ECO:0000313" key="4">
    <source>
        <dbReference type="Proteomes" id="UP001596398"/>
    </source>
</evidence>
<dbReference type="InterPro" id="IPR006016">
    <property type="entry name" value="UspA"/>
</dbReference>
<dbReference type="Proteomes" id="UP001596398">
    <property type="component" value="Unassembled WGS sequence"/>
</dbReference>
<evidence type="ECO:0000313" key="3">
    <source>
        <dbReference type="EMBL" id="MFC7233829.1"/>
    </source>
</evidence>
<dbReference type="PANTHER" id="PTHR46268:SF6">
    <property type="entry name" value="UNIVERSAL STRESS PROTEIN UP12"/>
    <property type="match status" value="1"/>
</dbReference>
<dbReference type="PANTHER" id="PTHR46268">
    <property type="entry name" value="STRESS RESPONSE PROTEIN NHAX"/>
    <property type="match status" value="1"/>
</dbReference>
<reference evidence="3 4" key="1">
    <citation type="journal article" date="2019" name="Int. J. Syst. Evol. Microbiol.">
        <title>The Global Catalogue of Microorganisms (GCM) 10K type strain sequencing project: providing services to taxonomists for standard genome sequencing and annotation.</title>
        <authorList>
            <consortium name="The Broad Institute Genomics Platform"/>
            <consortium name="The Broad Institute Genome Sequencing Center for Infectious Disease"/>
            <person name="Wu L."/>
            <person name="Ma J."/>
        </authorList>
    </citation>
    <scope>NUCLEOTIDE SEQUENCE [LARGE SCALE GENOMIC DNA]</scope>
    <source>
        <strain evidence="3 4">DT85</strain>
    </source>
</reference>
<dbReference type="RefSeq" id="WP_276234825.1">
    <property type="nucleotide sequence ID" value="NZ_CP119802.1"/>
</dbReference>
<name>A0ABD5ZKZ1_9EURY</name>
<dbReference type="GeneID" id="79265489"/>
<dbReference type="Pfam" id="PF00582">
    <property type="entry name" value="Usp"/>
    <property type="match status" value="1"/>
</dbReference>
<accession>A0ABD5ZKZ1</accession>
<dbReference type="CDD" id="cd00293">
    <property type="entry name" value="USP-like"/>
    <property type="match status" value="1"/>
</dbReference>
<dbReference type="InterPro" id="IPR006015">
    <property type="entry name" value="Universal_stress_UspA"/>
</dbReference>
<organism evidence="3 4">
    <name type="scientific">Halosegnis marinus</name>
    <dbReference type="NCBI Taxonomy" id="3034023"/>
    <lineage>
        <taxon>Archaea</taxon>
        <taxon>Methanobacteriati</taxon>
        <taxon>Methanobacteriota</taxon>
        <taxon>Stenosarchaea group</taxon>
        <taxon>Halobacteria</taxon>
        <taxon>Halobacteriales</taxon>
        <taxon>Natronomonadaceae</taxon>
        <taxon>Halosegnis</taxon>
    </lineage>
</organism>
<dbReference type="AlphaFoldDB" id="A0ABD5ZKZ1"/>
<dbReference type="PRINTS" id="PR01438">
    <property type="entry name" value="UNVRSLSTRESS"/>
</dbReference>
<keyword evidence="4" id="KW-1185">Reference proteome</keyword>
<dbReference type="SUPFAM" id="SSF52402">
    <property type="entry name" value="Adenine nucleotide alpha hydrolases-like"/>
    <property type="match status" value="1"/>
</dbReference>
<dbReference type="EMBL" id="JBHTAP010000001">
    <property type="protein sequence ID" value="MFC7233829.1"/>
    <property type="molecule type" value="Genomic_DNA"/>
</dbReference>
<gene>
    <name evidence="3" type="ORF">ACFQJ4_00720</name>
</gene>
<evidence type="ECO:0000259" key="2">
    <source>
        <dbReference type="Pfam" id="PF00582"/>
    </source>
</evidence>
<sequence>MYDRILVPTDGSPGMARVLEHAAELARVHGAALEVVYVVNSGAVANLPMESSWEGVAEMLREEGHGALDAAADAVEGTVERTILEGNPAHEIVEYAKRSGADVVCMGTHGRGGLNRLLLGSVAERVVRASEVPVLTVRVTD</sequence>
<dbReference type="PIRSF" id="PIRSF006276">
    <property type="entry name" value="UspA"/>
    <property type="match status" value="1"/>
</dbReference>
<dbReference type="InterPro" id="IPR014729">
    <property type="entry name" value="Rossmann-like_a/b/a_fold"/>
</dbReference>
<protein>
    <submittedName>
        <fullName evidence="3">Universal stress protein</fullName>
    </submittedName>
</protein>
<feature type="domain" description="UspA" evidence="2">
    <location>
        <begin position="1"/>
        <end position="138"/>
    </location>
</feature>
<comment type="caution">
    <text evidence="3">The sequence shown here is derived from an EMBL/GenBank/DDBJ whole genome shotgun (WGS) entry which is preliminary data.</text>
</comment>
<evidence type="ECO:0000256" key="1">
    <source>
        <dbReference type="ARBA" id="ARBA00008791"/>
    </source>
</evidence>
<dbReference type="Gene3D" id="3.40.50.620">
    <property type="entry name" value="HUPs"/>
    <property type="match status" value="1"/>
</dbReference>
<comment type="similarity">
    <text evidence="1">Belongs to the universal stress protein A family.</text>
</comment>